<evidence type="ECO:0000313" key="1">
    <source>
        <dbReference type="EMBL" id="PRQ17119.1"/>
    </source>
</evidence>
<dbReference type="AlphaFoldDB" id="A0A2P6P5B6"/>
<dbReference type="Gramene" id="PRQ17119">
    <property type="protein sequence ID" value="PRQ17119"/>
    <property type="gene ID" value="RchiOBHm_Chr7g0191561"/>
</dbReference>
<gene>
    <name evidence="1" type="ORF">RchiOBHm_Chr7g0191561</name>
</gene>
<keyword evidence="2" id="KW-1185">Reference proteome</keyword>
<evidence type="ECO:0000313" key="2">
    <source>
        <dbReference type="Proteomes" id="UP000238479"/>
    </source>
</evidence>
<dbReference type="EMBL" id="PDCK01000045">
    <property type="protein sequence ID" value="PRQ17119.1"/>
    <property type="molecule type" value="Genomic_DNA"/>
</dbReference>
<protein>
    <submittedName>
        <fullName evidence="1">Uncharacterized protein</fullName>
    </submittedName>
</protein>
<accession>A0A2P6P5B6</accession>
<comment type="caution">
    <text evidence="1">The sequence shown here is derived from an EMBL/GenBank/DDBJ whole genome shotgun (WGS) entry which is preliminary data.</text>
</comment>
<dbReference type="Proteomes" id="UP000238479">
    <property type="component" value="Chromosome 7"/>
</dbReference>
<name>A0A2P6P5B6_ROSCH</name>
<sequence length="42" mass="5071">MCEHMNKYHHEALTIYSLEPVCLCYTREEISKQNRDVIRTNT</sequence>
<proteinExistence type="predicted"/>
<reference evidence="1 2" key="1">
    <citation type="journal article" date="2018" name="Nat. Genet.">
        <title>The Rosa genome provides new insights in the design of modern roses.</title>
        <authorList>
            <person name="Bendahmane M."/>
        </authorList>
    </citation>
    <scope>NUCLEOTIDE SEQUENCE [LARGE SCALE GENOMIC DNA]</scope>
    <source>
        <strain evidence="2">cv. Old Blush</strain>
    </source>
</reference>
<organism evidence="1 2">
    <name type="scientific">Rosa chinensis</name>
    <name type="common">China rose</name>
    <dbReference type="NCBI Taxonomy" id="74649"/>
    <lineage>
        <taxon>Eukaryota</taxon>
        <taxon>Viridiplantae</taxon>
        <taxon>Streptophyta</taxon>
        <taxon>Embryophyta</taxon>
        <taxon>Tracheophyta</taxon>
        <taxon>Spermatophyta</taxon>
        <taxon>Magnoliopsida</taxon>
        <taxon>eudicotyledons</taxon>
        <taxon>Gunneridae</taxon>
        <taxon>Pentapetalae</taxon>
        <taxon>rosids</taxon>
        <taxon>fabids</taxon>
        <taxon>Rosales</taxon>
        <taxon>Rosaceae</taxon>
        <taxon>Rosoideae</taxon>
        <taxon>Rosoideae incertae sedis</taxon>
        <taxon>Rosa</taxon>
    </lineage>
</organism>